<dbReference type="InterPro" id="IPR002547">
    <property type="entry name" value="tRNA-bd_dom"/>
</dbReference>
<dbReference type="InterPro" id="IPR004495">
    <property type="entry name" value="Met-tRNA-synth_bsu_C"/>
</dbReference>
<evidence type="ECO:0000256" key="12">
    <source>
        <dbReference type="ARBA" id="ARBA00022884"/>
    </source>
</evidence>
<dbReference type="CDD" id="cd00814">
    <property type="entry name" value="MetRS_core"/>
    <property type="match status" value="1"/>
</dbReference>
<dbReference type="Gene3D" id="1.10.730.10">
    <property type="entry name" value="Isoleucyl-tRNA Synthetase, Domain 1"/>
    <property type="match status" value="1"/>
</dbReference>
<evidence type="ECO:0000256" key="10">
    <source>
        <dbReference type="ARBA" id="ARBA00022833"/>
    </source>
</evidence>
<dbReference type="SUPFAM" id="SSF57770">
    <property type="entry name" value="Methionyl-tRNA synthetase (MetRS), Zn-domain"/>
    <property type="match status" value="1"/>
</dbReference>
<evidence type="ECO:0000256" key="8">
    <source>
        <dbReference type="ARBA" id="ARBA00022723"/>
    </source>
</evidence>
<keyword evidence="10 16" id="KW-0862">Zinc</keyword>
<dbReference type="PANTHER" id="PTHR45765:SF1">
    <property type="entry name" value="METHIONINE--TRNA LIGASE, CYTOPLASMIC"/>
    <property type="match status" value="1"/>
</dbReference>
<feature type="domain" description="TRNA-binding" evidence="18">
    <location>
        <begin position="592"/>
        <end position="698"/>
    </location>
</feature>
<comment type="similarity">
    <text evidence="3 16">Belongs to the class-I aminoacyl-tRNA synthetase family. MetG type 1 subfamily.</text>
</comment>
<dbReference type="AlphaFoldDB" id="A0A450XK10"/>
<dbReference type="Gene3D" id="2.40.50.140">
    <property type="entry name" value="Nucleic acid-binding proteins"/>
    <property type="match status" value="1"/>
</dbReference>
<dbReference type="CDD" id="cd02800">
    <property type="entry name" value="tRNA_bind_EcMetRS_like"/>
    <property type="match status" value="1"/>
</dbReference>
<dbReference type="InterPro" id="IPR014758">
    <property type="entry name" value="Met-tRNA_synth"/>
</dbReference>
<dbReference type="GO" id="GO:0046872">
    <property type="term" value="F:metal ion binding"/>
    <property type="evidence" value="ECO:0007669"/>
    <property type="project" value="UniProtKB-KW"/>
</dbReference>
<evidence type="ECO:0000256" key="1">
    <source>
        <dbReference type="ARBA" id="ARBA00003314"/>
    </source>
</evidence>
<keyword evidence="7 16" id="KW-0436">Ligase</keyword>
<sequence>MTANTDNTSPRTILVTSALPYANGPIHIGHLVEYIQTDIWVRFQRLHGNTCYYVCADDAHGTPIMLRAIDAGISPEALIEQVAREHRADFNDFHIGFDNYHTTHSDENREYAHLIYERLQAGEHIVTRAVQQAFDPVKNMFLPDRFIRGECPRCGAQDQYGDSCEACGATYNPSDLKNPVSVLSGATPVEKESEHHFVRLGDFSDMLREWVGSEGRFPAVQPEIANKLEEWFQTGLKDWDISRDAPYFGFEIPGAPGKYFYVWLDAPIGYMASFKNLCAREGIDFDAFWGKDSQAELYHFIGKDIAYFHTLFWPAQLRGADFRTPSAVFCHGFLTVDGQKMSKSRGTFIKARTYLDHLNPEYLRYYFACKLTGGIEDIDLNQDDFVQRVNADLVGKVVNIASRCAGFITKRFEGRLAGELDSPTLYDAFVAKGDAIAEYFEAREFGKAIREIMALADRANQYIDERKPWILAKNVEKGEELQSVCTMGLNLFRVLMIYLKPILPVTAKKVEVFLRVPVLRWGDRKTPLLGCPINPFLPLMQRMEKPAIDAMIEASRQELQPKKAAPATPPPKEATPNQARMDPIGEKITIEDFAKVDLRIARIESAEAISGSDKLLRLVLDVTGDARETNRVTIFSGIKGAYDPKDLVGRLTVVVANLAPRKMRFGVSEGMVLAAGPGGKELWLLDVDSGAEPGMRVR</sequence>
<keyword evidence="8 16" id="KW-0479">Metal-binding</keyword>
<comment type="subcellular location">
    <subcellularLocation>
        <location evidence="2 16">Cytoplasm</location>
    </subcellularLocation>
</comment>
<comment type="function">
    <text evidence="1 16">Is required not only for elongation of protein synthesis but also for the initiation of all mRNA translation through initiator tRNA(fMet) aminoacylation.</text>
</comment>
<proteinExistence type="inferred from homology"/>
<keyword evidence="5 16" id="KW-0963">Cytoplasm</keyword>
<dbReference type="EMBL" id="CAADFP010000090">
    <property type="protein sequence ID" value="VFK29596.1"/>
    <property type="molecule type" value="Genomic_DNA"/>
</dbReference>
<dbReference type="NCBIfam" id="TIGR00398">
    <property type="entry name" value="metG"/>
    <property type="match status" value="1"/>
</dbReference>
<dbReference type="NCBIfam" id="NF001100">
    <property type="entry name" value="PRK00133.1"/>
    <property type="match status" value="1"/>
</dbReference>
<dbReference type="Gene3D" id="3.40.50.620">
    <property type="entry name" value="HUPs"/>
    <property type="match status" value="1"/>
</dbReference>
<dbReference type="InterPro" id="IPR041872">
    <property type="entry name" value="Anticodon_Met"/>
</dbReference>
<keyword evidence="14 16" id="KW-0030">Aminoacyl-tRNA synthetase</keyword>
<comment type="cofactor">
    <cofactor evidence="16">
        <name>Zn(2+)</name>
        <dbReference type="ChEBI" id="CHEBI:29105"/>
    </cofactor>
    <text evidence="16">Binds 1 zinc ion per subunit.</text>
</comment>
<dbReference type="CDD" id="cd07957">
    <property type="entry name" value="Anticodon_Ia_Met"/>
    <property type="match status" value="1"/>
</dbReference>
<dbReference type="InterPro" id="IPR023458">
    <property type="entry name" value="Met-tRNA_ligase_1"/>
</dbReference>
<dbReference type="InterPro" id="IPR001412">
    <property type="entry name" value="aa-tRNA-synth_I_CS"/>
</dbReference>
<dbReference type="FunFam" id="1.10.730.10:FF:000005">
    <property type="entry name" value="Methionine--tRNA ligase"/>
    <property type="match status" value="1"/>
</dbReference>
<keyword evidence="9 16" id="KW-0547">Nucleotide-binding</keyword>
<gene>
    <name evidence="16" type="primary">metG</name>
    <name evidence="19" type="ORF">BECKLPF1236A_GA0070988_1009418</name>
    <name evidence="20" type="ORF">BECKLPF1236C_GA0070990_1009018</name>
</gene>
<comment type="subunit">
    <text evidence="4 16">Homodimer.</text>
</comment>
<feature type="binding site" evidence="16">
    <location>
        <position position="167"/>
    </location>
    <ligand>
        <name>Zn(2+)</name>
        <dbReference type="ChEBI" id="CHEBI:29105"/>
    </ligand>
</feature>
<dbReference type="GO" id="GO:0005829">
    <property type="term" value="C:cytosol"/>
    <property type="evidence" value="ECO:0007669"/>
    <property type="project" value="TreeGrafter"/>
</dbReference>
<dbReference type="Pfam" id="PF01588">
    <property type="entry name" value="tRNA_bind"/>
    <property type="match status" value="1"/>
</dbReference>
<dbReference type="GO" id="GO:0005524">
    <property type="term" value="F:ATP binding"/>
    <property type="evidence" value="ECO:0007669"/>
    <property type="project" value="UniProtKB-UniRule"/>
</dbReference>
<evidence type="ECO:0000256" key="14">
    <source>
        <dbReference type="ARBA" id="ARBA00023146"/>
    </source>
</evidence>
<evidence type="ECO:0000256" key="6">
    <source>
        <dbReference type="ARBA" id="ARBA00022555"/>
    </source>
</evidence>
<dbReference type="HAMAP" id="MF_00098">
    <property type="entry name" value="Met_tRNA_synth_type1"/>
    <property type="match status" value="1"/>
</dbReference>
<feature type="binding site" evidence="16">
    <location>
        <position position="164"/>
    </location>
    <ligand>
        <name>Zn(2+)</name>
        <dbReference type="ChEBI" id="CHEBI:29105"/>
    </ligand>
</feature>
<evidence type="ECO:0000256" key="15">
    <source>
        <dbReference type="ARBA" id="ARBA00047364"/>
    </source>
</evidence>
<dbReference type="InterPro" id="IPR033911">
    <property type="entry name" value="MetRS_core"/>
</dbReference>
<dbReference type="GO" id="GO:0004825">
    <property type="term" value="F:methionine-tRNA ligase activity"/>
    <property type="evidence" value="ECO:0007669"/>
    <property type="project" value="UniProtKB-UniRule"/>
</dbReference>
<dbReference type="EC" id="6.1.1.10" evidence="16"/>
<evidence type="ECO:0000313" key="20">
    <source>
        <dbReference type="EMBL" id="VFK29596.1"/>
    </source>
</evidence>
<dbReference type="InterPro" id="IPR029038">
    <property type="entry name" value="MetRS_Zn"/>
</dbReference>
<dbReference type="Pfam" id="PF19303">
    <property type="entry name" value="Anticodon_3"/>
    <property type="match status" value="1"/>
</dbReference>
<dbReference type="PRINTS" id="PR01041">
    <property type="entry name" value="TRNASYNTHMET"/>
</dbReference>
<dbReference type="InterPro" id="IPR012340">
    <property type="entry name" value="NA-bd_OB-fold"/>
</dbReference>
<protein>
    <recommendedName>
        <fullName evidence="16">Methionine--tRNA ligase</fullName>
        <ecNumber evidence="16">6.1.1.10</ecNumber>
    </recommendedName>
    <alternativeName>
        <fullName evidence="16">Methionyl-tRNA synthetase</fullName>
        <shortName evidence="16">MetRS</shortName>
    </alternativeName>
</protein>
<evidence type="ECO:0000259" key="18">
    <source>
        <dbReference type="PROSITE" id="PS50886"/>
    </source>
</evidence>
<feature type="short sequence motif" description="'KMSKS' region" evidence="16">
    <location>
        <begin position="340"/>
        <end position="344"/>
    </location>
</feature>
<dbReference type="Pfam" id="PF09334">
    <property type="entry name" value="tRNA-synt_1g"/>
    <property type="match status" value="1"/>
</dbReference>
<reference evidence="20" key="1">
    <citation type="submission" date="2019-02" db="EMBL/GenBank/DDBJ databases">
        <authorList>
            <person name="Gruber-Vodicka R. H."/>
            <person name="Seah K. B. B."/>
        </authorList>
    </citation>
    <scope>NUCLEOTIDE SEQUENCE</scope>
    <source>
        <strain evidence="19">BECK_S312</strain>
        <strain evidence="20">BECK_S426</strain>
    </source>
</reference>
<keyword evidence="6 16" id="KW-0820">tRNA-binding</keyword>
<evidence type="ECO:0000256" key="2">
    <source>
        <dbReference type="ARBA" id="ARBA00004496"/>
    </source>
</evidence>
<keyword evidence="11 16" id="KW-0067">ATP-binding</keyword>
<dbReference type="FunFam" id="2.40.50.140:FF:000042">
    <property type="entry name" value="Methionine--tRNA ligase"/>
    <property type="match status" value="1"/>
</dbReference>
<dbReference type="SUPFAM" id="SSF50249">
    <property type="entry name" value="Nucleic acid-binding proteins"/>
    <property type="match status" value="1"/>
</dbReference>
<feature type="region of interest" description="Disordered" evidence="17">
    <location>
        <begin position="559"/>
        <end position="579"/>
    </location>
</feature>
<dbReference type="InterPro" id="IPR014729">
    <property type="entry name" value="Rossmann-like_a/b/a_fold"/>
</dbReference>
<keyword evidence="13 16" id="KW-0648">Protein biosynthesis</keyword>
<dbReference type="SUPFAM" id="SSF47323">
    <property type="entry name" value="Anticodon-binding domain of a subclass of class I aminoacyl-tRNA synthetases"/>
    <property type="match status" value="1"/>
</dbReference>
<evidence type="ECO:0000256" key="3">
    <source>
        <dbReference type="ARBA" id="ARBA00008258"/>
    </source>
</evidence>
<evidence type="ECO:0000256" key="13">
    <source>
        <dbReference type="ARBA" id="ARBA00022917"/>
    </source>
</evidence>
<evidence type="ECO:0000256" key="16">
    <source>
        <dbReference type="HAMAP-Rule" id="MF_00098"/>
    </source>
</evidence>
<evidence type="ECO:0000256" key="4">
    <source>
        <dbReference type="ARBA" id="ARBA00011738"/>
    </source>
</evidence>
<comment type="catalytic activity">
    <reaction evidence="15 16">
        <text>tRNA(Met) + L-methionine + ATP = L-methionyl-tRNA(Met) + AMP + diphosphate</text>
        <dbReference type="Rhea" id="RHEA:13481"/>
        <dbReference type="Rhea" id="RHEA-COMP:9667"/>
        <dbReference type="Rhea" id="RHEA-COMP:9698"/>
        <dbReference type="ChEBI" id="CHEBI:30616"/>
        <dbReference type="ChEBI" id="CHEBI:33019"/>
        <dbReference type="ChEBI" id="CHEBI:57844"/>
        <dbReference type="ChEBI" id="CHEBI:78442"/>
        <dbReference type="ChEBI" id="CHEBI:78530"/>
        <dbReference type="ChEBI" id="CHEBI:456215"/>
        <dbReference type="EC" id="6.1.1.10"/>
    </reaction>
</comment>
<feature type="binding site" evidence="16">
    <location>
        <position position="151"/>
    </location>
    <ligand>
        <name>Zn(2+)</name>
        <dbReference type="ChEBI" id="CHEBI:29105"/>
    </ligand>
</feature>
<dbReference type="PROSITE" id="PS50886">
    <property type="entry name" value="TRBD"/>
    <property type="match status" value="1"/>
</dbReference>
<evidence type="ECO:0000256" key="5">
    <source>
        <dbReference type="ARBA" id="ARBA00022490"/>
    </source>
</evidence>
<dbReference type="InterPro" id="IPR009080">
    <property type="entry name" value="tRNAsynth_Ia_anticodon-bd"/>
</dbReference>
<dbReference type="Gene3D" id="2.20.28.20">
    <property type="entry name" value="Methionyl-tRNA synthetase, Zn-domain"/>
    <property type="match status" value="1"/>
</dbReference>
<feature type="binding site" evidence="16">
    <location>
        <position position="154"/>
    </location>
    <ligand>
        <name>Zn(2+)</name>
        <dbReference type="ChEBI" id="CHEBI:29105"/>
    </ligand>
</feature>
<dbReference type="PANTHER" id="PTHR45765">
    <property type="entry name" value="METHIONINE--TRNA LIGASE"/>
    <property type="match status" value="1"/>
</dbReference>
<evidence type="ECO:0000256" key="7">
    <source>
        <dbReference type="ARBA" id="ARBA00022598"/>
    </source>
</evidence>
<dbReference type="EMBL" id="CAADFM010000094">
    <property type="protein sequence ID" value="VFK13830.1"/>
    <property type="molecule type" value="Genomic_DNA"/>
</dbReference>
<dbReference type="GO" id="GO:0000049">
    <property type="term" value="F:tRNA binding"/>
    <property type="evidence" value="ECO:0007669"/>
    <property type="project" value="UniProtKB-UniRule"/>
</dbReference>
<evidence type="ECO:0000256" key="17">
    <source>
        <dbReference type="SAM" id="MobiDB-lite"/>
    </source>
</evidence>
<organism evidence="20">
    <name type="scientific">Candidatus Kentrum sp. LPFa</name>
    <dbReference type="NCBI Taxonomy" id="2126335"/>
    <lineage>
        <taxon>Bacteria</taxon>
        <taxon>Pseudomonadati</taxon>
        <taxon>Pseudomonadota</taxon>
        <taxon>Gammaproteobacteria</taxon>
        <taxon>Candidatus Kentrum</taxon>
    </lineage>
</organism>
<dbReference type="NCBIfam" id="TIGR00399">
    <property type="entry name" value="metG_C_term"/>
    <property type="match status" value="1"/>
</dbReference>
<dbReference type="SUPFAM" id="SSF52374">
    <property type="entry name" value="Nucleotidylyl transferase"/>
    <property type="match status" value="1"/>
</dbReference>
<dbReference type="FunFam" id="2.20.28.20:FF:000001">
    <property type="entry name" value="Methionine--tRNA ligase"/>
    <property type="match status" value="1"/>
</dbReference>
<feature type="short sequence motif" description="'HIGH' region" evidence="16">
    <location>
        <begin position="20"/>
        <end position="30"/>
    </location>
</feature>
<name>A0A450XK10_9GAMM</name>
<dbReference type="PROSITE" id="PS00178">
    <property type="entry name" value="AA_TRNA_LIGASE_I"/>
    <property type="match status" value="1"/>
</dbReference>
<dbReference type="GO" id="GO:0006431">
    <property type="term" value="P:methionyl-tRNA aminoacylation"/>
    <property type="evidence" value="ECO:0007669"/>
    <property type="project" value="UniProtKB-UniRule"/>
</dbReference>
<evidence type="ECO:0000256" key="11">
    <source>
        <dbReference type="ARBA" id="ARBA00022840"/>
    </source>
</evidence>
<evidence type="ECO:0000256" key="9">
    <source>
        <dbReference type="ARBA" id="ARBA00022741"/>
    </source>
</evidence>
<accession>A0A450XK10</accession>
<dbReference type="InterPro" id="IPR015413">
    <property type="entry name" value="Methionyl/Leucyl_tRNA_Synth"/>
</dbReference>
<feature type="binding site" evidence="16">
    <location>
        <position position="343"/>
    </location>
    <ligand>
        <name>ATP</name>
        <dbReference type="ChEBI" id="CHEBI:30616"/>
    </ligand>
</feature>
<evidence type="ECO:0000313" key="19">
    <source>
        <dbReference type="EMBL" id="VFK13830.1"/>
    </source>
</evidence>
<keyword evidence="12 16" id="KW-0694">RNA-binding</keyword>